<dbReference type="KEGG" id="pgin:FRZ67_18705"/>
<keyword evidence="1" id="KW-0474">Menaquinone biosynthesis</keyword>
<dbReference type="PANTHER" id="PTHR43591">
    <property type="entry name" value="METHYLTRANSFERASE"/>
    <property type="match status" value="1"/>
</dbReference>
<keyword evidence="3 6" id="KW-0808">Transferase</keyword>
<dbReference type="Proteomes" id="UP000321533">
    <property type="component" value="Chromosome"/>
</dbReference>
<dbReference type="EMBL" id="CP042435">
    <property type="protein sequence ID" value="QEC69242.1"/>
    <property type="molecule type" value="Genomic_DNA"/>
</dbReference>
<name>A0A5B8VD47_9BACT</name>
<dbReference type="InterPro" id="IPR004033">
    <property type="entry name" value="UbiE/COQ5_MeTrFase"/>
</dbReference>
<evidence type="ECO:0000313" key="7">
    <source>
        <dbReference type="Proteomes" id="UP000321533"/>
    </source>
</evidence>
<dbReference type="InterPro" id="IPR041698">
    <property type="entry name" value="Methyltransf_25"/>
</dbReference>
<dbReference type="SUPFAM" id="SSF53335">
    <property type="entry name" value="S-adenosyl-L-methionine-dependent methyltransferases"/>
    <property type="match status" value="1"/>
</dbReference>
<keyword evidence="7" id="KW-1185">Reference proteome</keyword>
<keyword evidence="4" id="KW-0949">S-adenosyl-L-methionine</keyword>
<keyword evidence="2 6" id="KW-0489">Methyltransferase</keyword>
<evidence type="ECO:0000313" key="6">
    <source>
        <dbReference type="EMBL" id="QEC69242.1"/>
    </source>
</evidence>
<evidence type="ECO:0000256" key="1">
    <source>
        <dbReference type="ARBA" id="ARBA00022428"/>
    </source>
</evidence>
<dbReference type="PANTHER" id="PTHR43591:SF24">
    <property type="entry name" value="2-METHOXY-6-POLYPRENYL-1,4-BENZOQUINOL METHYLASE, MITOCHONDRIAL"/>
    <property type="match status" value="1"/>
</dbReference>
<reference evidence="6 7" key="1">
    <citation type="journal article" date="2016" name="Int. J. Syst. Evol. Microbiol.">
        <title>Panacibacter ginsenosidivorans gen. nov., sp. nov., with ginsenoside converting activity isolated from soil of a ginseng field.</title>
        <authorList>
            <person name="Siddiqi M.Z."/>
            <person name="Muhammad Shafi S."/>
            <person name="Choi K.D."/>
            <person name="Im W.T."/>
        </authorList>
    </citation>
    <scope>NUCLEOTIDE SEQUENCE [LARGE SCALE GENOMIC DNA]</scope>
    <source>
        <strain evidence="6 7">Gsoil1550</strain>
    </source>
</reference>
<dbReference type="PROSITE" id="PS51608">
    <property type="entry name" value="SAM_MT_UBIE"/>
    <property type="match status" value="1"/>
</dbReference>
<evidence type="ECO:0000256" key="3">
    <source>
        <dbReference type="ARBA" id="ARBA00022679"/>
    </source>
</evidence>
<evidence type="ECO:0000256" key="4">
    <source>
        <dbReference type="ARBA" id="ARBA00022691"/>
    </source>
</evidence>
<evidence type="ECO:0000259" key="5">
    <source>
        <dbReference type="Pfam" id="PF13649"/>
    </source>
</evidence>
<accession>A0A5B8VD47</accession>
<dbReference type="Gene3D" id="3.40.50.150">
    <property type="entry name" value="Vaccinia Virus protein VP39"/>
    <property type="match status" value="1"/>
</dbReference>
<protein>
    <submittedName>
        <fullName evidence="6">Methyltransferase domain-containing protein</fullName>
    </submittedName>
</protein>
<proteinExistence type="predicted"/>
<organism evidence="6 7">
    <name type="scientific">Panacibacter ginsenosidivorans</name>
    <dbReference type="NCBI Taxonomy" id="1813871"/>
    <lineage>
        <taxon>Bacteria</taxon>
        <taxon>Pseudomonadati</taxon>
        <taxon>Bacteroidota</taxon>
        <taxon>Chitinophagia</taxon>
        <taxon>Chitinophagales</taxon>
        <taxon>Chitinophagaceae</taxon>
        <taxon>Panacibacter</taxon>
    </lineage>
</organism>
<dbReference type="GO" id="GO:0008168">
    <property type="term" value="F:methyltransferase activity"/>
    <property type="evidence" value="ECO:0007669"/>
    <property type="project" value="UniProtKB-KW"/>
</dbReference>
<dbReference type="InterPro" id="IPR029063">
    <property type="entry name" value="SAM-dependent_MTases_sf"/>
</dbReference>
<dbReference type="GO" id="GO:0009234">
    <property type="term" value="P:menaquinone biosynthetic process"/>
    <property type="evidence" value="ECO:0007669"/>
    <property type="project" value="UniProtKB-KW"/>
</dbReference>
<evidence type="ECO:0000256" key="2">
    <source>
        <dbReference type="ARBA" id="ARBA00022603"/>
    </source>
</evidence>
<sequence>MQQIMDTKTGSFDALTFSGSIPGHYEQYLGPMFFETYAIEIAKRIDPSSVKAALELACGTGRVTRHLCKVIPETSRLIASDISEDMLAIAREKTKASNIEWRIIDAQDLPFDDNSIDLVVCCFGYMLVPDKQKAFAEAYRVLKPGGSLLMSTWDRLELNAASYVYRKTVKKYLQEPVSEIYKLPFSMHDDNEIRHNLQEAGFSKIIIEKVNKVSESSTAKEAAYGLTQGGSIYNEIMKRNPAWIEEIKETVEKELTEKFGAAPMIAPMRALITTAWK</sequence>
<dbReference type="GO" id="GO:0032259">
    <property type="term" value="P:methylation"/>
    <property type="evidence" value="ECO:0007669"/>
    <property type="project" value="UniProtKB-KW"/>
</dbReference>
<dbReference type="CDD" id="cd02440">
    <property type="entry name" value="AdoMet_MTases"/>
    <property type="match status" value="1"/>
</dbReference>
<gene>
    <name evidence="6" type="ORF">FRZ67_18705</name>
</gene>
<dbReference type="AlphaFoldDB" id="A0A5B8VD47"/>
<dbReference type="Pfam" id="PF13649">
    <property type="entry name" value="Methyltransf_25"/>
    <property type="match status" value="1"/>
</dbReference>
<feature type="domain" description="Methyltransferase" evidence="5">
    <location>
        <begin position="54"/>
        <end position="146"/>
    </location>
</feature>